<dbReference type="GO" id="GO:0008289">
    <property type="term" value="F:lipid binding"/>
    <property type="evidence" value="ECO:0007669"/>
    <property type="project" value="InterPro"/>
</dbReference>
<feature type="transmembrane region" description="Helical" evidence="2">
    <location>
        <begin position="87"/>
        <end position="108"/>
    </location>
</feature>
<dbReference type="AlphaFoldDB" id="A0AAV6FEF5"/>
<dbReference type="GO" id="GO:0006869">
    <property type="term" value="P:lipid transport"/>
    <property type="evidence" value="ECO:0007669"/>
    <property type="project" value="InterPro"/>
</dbReference>
<evidence type="ECO:0000313" key="4">
    <source>
        <dbReference type="Proteomes" id="UP000823561"/>
    </source>
</evidence>
<dbReference type="GO" id="GO:0005576">
    <property type="term" value="C:extracellular region"/>
    <property type="evidence" value="ECO:0007669"/>
    <property type="project" value="InterPro"/>
</dbReference>
<evidence type="ECO:0000313" key="3">
    <source>
        <dbReference type="EMBL" id="KAG5261164.1"/>
    </source>
</evidence>
<evidence type="ECO:0000256" key="2">
    <source>
        <dbReference type="SAM" id="Phobius"/>
    </source>
</evidence>
<protein>
    <submittedName>
        <fullName evidence="3">Uncharacterized protein</fullName>
    </submittedName>
</protein>
<proteinExistence type="inferred from homology"/>
<gene>
    <name evidence="3" type="ORF">AALO_G00300760</name>
</gene>
<dbReference type="EMBL" id="JADWDJ010000024">
    <property type="protein sequence ID" value="KAG5261164.1"/>
    <property type="molecule type" value="Genomic_DNA"/>
</dbReference>
<dbReference type="Proteomes" id="UP000823561">
    <property type="component" value="Chromosome 24"/>
</dbReference>
<keyword evidence="4" id="KW-1185">Reference proteome</keyword>
<comment type="caution">
    <text evidence="3">The sequence shown here is derived from an EMBL/GenBank/DDBJ whole genome shotgun (WGS) entry which is preliminary data.</text>
</comment>
<dbReference type="PANTHER" id="PTHR14096:SF28">
    <property type="entry name" value="APOLIPOPROTEIN L, 1-RELATED"/>
    <property type="match status" value="1"/>
</dbReference>
<dbReference type="GO" id="GO:0042157">
    <property type="term" value="P:lipoprotein metabolic process"/>
    <property type="evidence" value="ECO:0007669"/>
    <property type="project" value="InterPro"/>
</dbReference>
<evidence type="ECO:0000256" key="1">
    <source>
        <dbReference type="ARBA" id="ARBA00010090"/>
    </source>
</evidence>
<organism evidence="3 4">
    <name type="scientific">Alosa alosa</name>
    <name type="common">allis shad</name>
    <dbReference type="NCBI Taxonomy" id="278164"/>
    <lineage>
        <taxon>Eukaryota</taxon>
        <taxon>Metazoa</taxon>
        <taxon>Chordata</taxon>
        <taxon>Craniata</taxon>
        <taxon>Vertebrata</taxon>
        <taxon>Euteleostomi</taxon>
        <taxon>Actinopterygii</taxon>
        <taxon>Neopterygii</taxon>
        <taxon>Teleostei</taxon>
        <taxon>Clupei</taxon>
        <taxon>Clupeiformes</taxon>
        <taxon>Clupeoidei</taxon>
        <taxon>Clupeidae</taxon>
        <taxon>Alosa</taxon>
    </lineage>
</organism>
<keyword evidence="2" id="KW-0812">Transmembrane</keyword>
<sequence>MLISTSSRRPWRMKWRHGRAALPAEMEDGGINVSVKKQIGCLRKTIGQLESVHRRTTACSLSGGVIGAVGGVTSIVGLIMAPFTFGASLAVTGVGVVVAAAGGITGVASNITKMTREKSCQEKIKEILNDCNSRLSPVMSNLQNCTGSVQDCQASIGAGKPISGLTQRLKLTPMGKQATEATRPISASDKTTPKANMWSMILDLVSIASDVREMQEIRKRDKGRRRSESETLMFINQIEEKVRELEMTVFELDRQEGIILS</sequence>
<dbReference type="PANTHER" id="PTHR14096">
    <property type="entry name" value="APOLIPOPROTEIN L"/>
    <property type="match status" value="1"/>
</dbReference>
<dbReference type="GO" id="GO:0016020">
    <property type="term" value="C:membrane"/>
    <property type="evidence" value="ECO:0007669"/>
    <property type="project" value="TreeGrafter"/>
</dbReference>
<dbReference type="InterPro" id="IPR008405">
    <property type="entry name" value="ApoL"/>
</dbReference>
<accession>A0AAV6FEF5</accession>
<reference evidence="3" key="1">
    <citation type="submission" date="2020-10" db="EMBL/GenBank/DDBJ databases">
        <title>Chromosome-scale genome assembly of the Allis shad, Alosa alosa.</title>
        <authorList>
            <person name="Margot Z."/>
            <person name="Christophe K."/>
            <person name="Cabau C."/>
            <person name="Louis A."/>
            <person name="Berthelot C."/>
            <person name="Parey E."/>
            <person name="Roest Crollius H."/>
            <person name="Montfort J."/>
            <person name="Robinson-Rechavi M."/>
            <person name="Bucao C."/>
            <person name="Bouchez O."/>
            <person name="Gislard M."/>
            <person name="Lluch J."/>
            <person name="Milhes M."/>
            <person name="Lampietro C."/>
            <person name="Lopez Roques C."/>
            <person name="Donnadieu C."/>
            <person name="Braasch I."/>
            <person name="Desvignes T."/>
            <person name="Postlethwait J."/>
            <person name="Bobe J."/>
            <person name="Guiguen Y."/>
        </authorList>
    </citation>
    <scope>NUCLEOTIDE SEQUENCE</scope>
    <source>
        <strain evidence="3">M-15738</strain>
        <tissue evidence="3">Blood</tissue>
    </source>
</reference>
<keyword evidence="2" id="KW-1133">Transmembrane helix</keyword>
<keyword evidence="2" id="KW-0472">Membrane</keyword>
<comment type="similarity">
    <text evidence="1">Belongs to the apolipoprotein L family.</text>
</comment>
<dbReference type="Gene3D" id="1.20.1170.10">
    <property type="match status" value="1"/>
</dbReference>
<name>A0AAV6FEF5_9TELE</name>
<feature type="transmembrane region" description="Helical" evidence="2">
    <location>
        <begin position="58"/>
        <end position="81"/>
    </location>
</feature>
<dbReference type="Pfam" id="PF05461">
    <property type="entry name" value="ApoL"/>
    <property type="match status" value="1"/>
</dbReference>